<evidence type="ECO:0000313" key="3">
    <source>
        <dbReference type="Proteomes" id="UP000093476"/>
    </source>
</evidence>
<sequence length="322" mass="37254">MEREYSEKEKHKKRPIQLRNSIEQHEEETANNSLGLGLDLNQATNPPKVPKDNYNEENGDLFYGLATQRGRYIKSVNPNFDPDKINSSPMIIDVYNNNVSNTILNKYPLDKLVKLSGNPQKYANNIKVENNLQQDVASSKRGWYPLWNDYFKIGNENKKFNIADIYKETRNQYGSDYYHTWHTPTGAAPKLLWKRGSKLGIEMAASNEKTKIHFVLDGLNIQEVVNKQKGSTPLEQGRGESITASELRYAYRNRERLAGKIHFYENDQETVAPWEKSPELWQNYIPKNKNQNESSTPQRNNGALYRLGGPFRKLRASLRKRS</sequence>
<feature type="compositionally biased region" description="Polar residues" evidence="1">
    <location>
        <begin position="288"/>
        <end position="301"/>
    </location>
</feature>
<gene>
    <name evidence="2" type="ORF">Ppb6_01736</name>
</gene>
<proteinExistence type="predicted"/>
<dbReference type="RefSeq" id="WP_065822917.1">
    <property type="nucleotide sequence ID" value="NZ_CAWMQZ010000065.1"/>
</dbReference>
<evidence type="ECO:0000256" key="1">
    <source>
        <dbReference type="SAM" id="MobiDB-lite"/>
    </source>
</evidence>
<name>A0A1C0U597_9GAMM</name>
<keyword evidence="3" id="KW-1185">Reference proteome</keyword>
<dbReference type="PATRIC" id="fig|286156.4.peg.1984"/>
<dbReference type="Proteomes" id="UP000093476">
    <property type="component" value="Unassembled WGS sequence"/>
</dbReference>
<reference evidence="2 3" key="1">
    <citation type="submission" date="2015-12" db="EMBL/GenBank/DDBJ databases">
        <title>Genome comparisons provide insights into the role of secondary metabolites in the pathogenic phase of the Photorhabdus life cycle.</title>
        <authorList>
            <person name="Tobias N.J."/>
            <person name="Mishra B."/>
            <person name="Gupta D.K."/>
            <person name="Thines M."/>
            <person name="Stinear T.P."/>
            <person name="Bode H.B."/>
        </authorList>
    </citation>
    <scope>NUCLEOTIDE SEQUENCE [LARGE SCALE GENOMIC DNA]</scope>
    <source>
        <strain evidence="2 3">PB68.1</strain>
    </source>
</reference>
<dbReference type="EMBL" id="LOMY01000065">
    <property type="protein sequence ID" value="OCQ53055.1"/>
    <property type="molecule type" value="Genomic_DNA"/>
</dbReference>
<comment type="caution">
    <text evidence="2">The sequence shown here is derived from an EMBL/GenBank/DDBJ whole genome shotgun (WGS) entry which is preliminary data.</text>
</comment>
<feature type="region of interest" description="Disordered" evidence="1">
    <location>
        <begin position="287"/>
        <end position="306"/>
    </location>
</feature>
<accession>A0A1C0U597</accession>
<protein>
    <submittedName>
        <fullName evidence="2">Uncharacterized protein</fullName>
    </submittedName>
</protein>
<feature type="region of interest" description="Disordered" evidence="1">
    <location>
        <begin position="1"/>
        <end position="54"/>
    </location>
</feature>
<organism evidence="2 3">
    <name type="scientific">Photorhabdus australis subsp. thailandensis</name>
    <dbReference type="NCBI Taxonomy" id="2805096"/>
    <lineage>
        <taxon>Bacteria</taxon>
        <taxon>Pseudomonadati</taxon>
        <taxon>Pseudomonadota</taxon>
        <taxon>Gammaproteobacteria</taxon>
        <taxon>Enterobacterales</taxon>
        <taxon>Morganellaceae</taxon>
        <taxon>Photorhabdus</taxon>
    </lineage>
</organism>
<evidence type="ECO:0000313" key="2">
    <source>
        <dbReference type="EMBL" id="OCQ53055.1"/>
    </source>
</evidence>
<dbReference type="AlphaFoldDB" id="A0A1C0U597"/>